<protein>
    <submittedName>
        <fullName evidence="2">Uncharacterized protein</fullName>
    </submittedName>
</protein>
<evidence type="ECO:0000313" key="3">
    <source>
        <dbReference type="Proteomes" id="UP000030753"/>
    </source>
</evidence>
<dbReference type="Proteomes" id="UP000030753">
    <property type="component" value="Unassembled WGS sequence"/>
</dbReference>
<organism evidence="2 3">
    <name type="scientific">Fusarium oxysporum NRRL 32931</name>
    <dbReference type="NCBI Taxonomy" id="660029"/>
    <lineage>
        <taxon>Eukaryota</taxon>
        <taxon>Fungi</taxon>
        <taxon>Dikarya</taxon>
        <taxon>Ascomycota</taxon>
        <taxon>Pezizomycotina</taxon>
        <taxon>Sordariomycetes</taxon>
        <taxon>Hypocreomycetidae</taxon>
        <taxon>Hypocreales</taxon>
        <taxon>Nectriaceae</taxon>
        <taxon>Fusarium</taxon>
        <taxon>Fusarium oxysporum species complex</taxon>
    </lineage>
</organism>
<evidence type="ECO:0000313" key="2">
    <source>
        <dbReference type="EMBL" id="EWZ00664.1"/>
    </source>
</evidence>
<reference evidence="2" key="2">
    <citation type="submission" date="2012-06" db="EMBL/GenBank/DDBJ databases">
        <title>Annotation of the Genome Sequence of Fusarium oxysporum NRRL32931.</title>
        <authorList>
            <consortium name="The Broad Institute Genomics Platform"/>
            <person name="Ma L.-J."/>
            <person name="Corby-Kistler H."/>
            <person name="Broz K."/>
            <person name="Gale L.R."/>
            <person name="Jonkers W."/>
            <person name="O'Donnell K."/>
            <person name="Ploetz R."/>
            <person name="Steinberg C."/>
            <person name="Schwartz D.C."/>
            <person name="VanEtten H."/>
            <person name="Zhou S."/>
            <person name="Young S.K."/>
            <person name="Zeng Q."/>
            <person name="Gargeya S."/>
            <person name="Fitzgerald M."/>
            <person name="Abouelleil A."/>
            <person name="Alvarado L."/>
            <person name="Chapman S.B."/>
            <person name="Gainer-Dewar J."/>
            <person name="Goldberg J."/>
            <person name="Griggs A."/>
            <person name="Gujja S."/>
            <person name="Hansen M."/>
            <person name="Howarth C."/>
            <person name="Imamovic A."/>
            <person name="Ireland A."/>
            <person name="Larimer J."/>
            <person name="McCowan C."/>
            <person name="Murphy C."/>
            <person name="Pearson M."/>
            <person name="Poon T.W."/>
            <person name="Priest M."/>
            <person name="Roberts A."/>
            <person name="Saif S."/>
            <person name="Shea T."/>
            <person name="Sykes S."/>
            <person name="Wortman J."/>
            <person name="Nusbaum C."/>
            <person name="Birren B."/>
        </authorList>
    </citation>
    <scope>NUCLEOTIDE SEQUENCE</scope>
    <source>
        <strain evidence="2">NRRL 32931</strain>
    </source>
</reference>
<feature type="region of interest" description="Disordered" evidence="1">
    <location>
        <begin position="100"/>
        <end position="130"/>
    </location>
</feature>
<reference evidence="2 3" key="1">
    <citation type="submission" date="2011-06" db="EMBL/GenBank/DDBJ databases">
        <title>The Genome Sequence of Fusarium oxysporum FOSC 3-a.</title>
        <authorList>
            <consortium name="The Broad Institute Genome Sequencing Platform"/>
            <person name="Ma L.-J."/>
            <person name="Gale L.R."/>
            <person name="Schwartz D.C."/>
            <person name="Zhou S."/>
            <person name="Corby-Kistler H."/>
            <person name="Young S.K."/>
            <person name="Zeng Q."/>
            <person name="Gargeya S."/>
            <person name="Fitzgerald M."/>
            <person name="Haas B."/>
            <person name="Abouelleil A."/>
            <person name="Alvarado L."/>
            <person name="Arachchi H.M."/>
            <person name="Berlin A."/>
            <person name="Brown A."/>
            <person name="Chapman S.B."/>
            <person name="Chen Z."/>
            <person name="Dunbar C."/>
            <person name="Freedman E."/>
            <person name="Gearin G."/>
            <person name="Gellesch M."/>
            <person name="Goldberg J."/>
            <person name="Griggs A."/>
            <person name="Gujja S."/>
            <person name="Heiman D."/>
            <person name="Howarth C."/>
            <person name="Larson L."/>
            <person name="Lui A."/>
            <person name="MacDonald P.J.P."/>
            <person name="Mehta T."/>
            <person name="Montmayeur A."/>
            <person name="Murphy C."/>
            <person name="Neiman D."/>
            <person name="Pearson M."/>
            <person name="Priest M."/>
            <person name="Roberts A."/>
            <person name="Saif S."/>
            <person name="Shea T."/>
            <person name="Shenoy N."/>
            <person name="Sisk P."/>
            <person name="Stolte C."/>
            <person name="Sykes S."/>
            <person name="Wortman J."/>
            <person name="Nusbaum C."/>
            <person name="Birren B."/>
        </authorList>
    </citation>
    <scope>NUCLEOTIDE SEQUENCE [LARGE SCALE GENOMIC DNA]</scope>
    <source>
        <strain evidence="3">FOSC 3-a</strain>
        <strain evidence="2">NRRL 32931</strain>
    </source>
</reference>
<name>W9J078_FUSOX</name>
<dbReference type="EMBL" id="JH717839">
    <property type="protein sequence ID" value="EWZ00664.1"/>
    <property type="molecule type" value="Genomic_DNA"/>
</dbReference>
<feature type="region of interest" description="Disordered" evidence="1">
    <location>
        <begin position="1"/>
        <end position="20"/>
    </location>
</feature>
<feature type="compositionally biased region" description="Basic residues" evidence="1">
    <location>
        <begin position="1"/>
        <end position="11"/>
    </location>
</feature>
<evidence type="ECO:0000256" key="1">
    <source>
        <dbReference type="SAM" id="MobiDB-lite"/>
    </source>
</evidence>
<sequence length="130" mass="15457">MEEEKKKKKKPQEKCLSHDPECWKGRTNKKKWTSCWFFWWRTKRTGDHHKRSDILHLRLKIPEIPNSKVVKTSTYLETEQQEHGLKGFFLPSVQFPRTNTYTPSKHASSCKDPANALTRERPTPFRHPAL</sequence>
<proteinExistence type="predicted"/>
<gene>
    <name evidence="2" type="ORF">FOYG_00484</name>
</gene>
<dbReference type="EMBL" id="JH717839">
    <property type="protein sequence ID" value="EWZ00663.1"/>
    <property type="molecule type" value="Genomic_DNA"/>
</dbReference>
<dbReference type="HOGENOM" id="CLU_159451_0_0_1"/>
<dbReference type="AlphaFoldDB" id="W9J078"/>
<accession>W9J078</accession>